<dbReference type="GO" id="GO:0008623">
    <property type="term" value="C:CHRAC"/>
    <property type="evidence" value="ECO:0007669"/>
    <property type="project" value="TreeGrafter"/>
</dbReference>
<dbReference type="AlphaFoldDB" id="A0AAD8IDD8"/>
<dbReference type="PANTHER" id="PTHR46172:SF1">
    <property type="entry name" value="DNA POLYMERASE EPSILON SUBUNIT 3"/>
    <property type="match status" value="1"/>
</dbReference>
<dbReference type="Proteomes" id="UP001237642">
    <property type="component" value="Unassembled WGS sequence"/>
</dbReference>
<dbReference type="GO" id="GO:0006974">
    <property type="term" value="P:DNA damage response"/>
    <property type="evidence" value="ECO:0007669"/>
    <property type="project" value="TreeGrafter"/>
</dbReference>
<evidence type="ECO:0000313" key="4">
    <source>
        <dbReference type="EMBL" id="KAK1382994.1"/>
    </source>
</evidence>
<reference evidence="4" key="1">
    <citation type="submission" date="2023-02" db="EMBL/GenBank/DDBJ databases">
        <title>Genome of toxic invasive species Heracleum sosnowskyi carries increased number of genes despite the absence of recent whole-genome duplications.</title>
        <authorList>
            <person name="Schelkunov M."/>
            <person name="Shtratnikova V."/>
            <person name="Makarenko M."/>
            <person name="Klepikova A."/>
            <person name="Omelchenko D."/>
            <person name="Novikova G."/>
            <person name="Obukhova E."/>
            <person name="Bogdanov V."/>
            <person name="Penin A."/>
            <person name="Logacheva M."/>
        </authorList>
    </citation>
    <scope>NUCLEOTIDE SEQUENCE</scope>
    <source>
        <strain evidence="4">Hsosn_3</strain>
        <tissue evidence="4">Leaf</tissue>
    </source>
</reference>
<comment type="caution">
    <text evidence="4">The sequence shown here is derived from an EMBL/GenBank/DDBJ whole genome shotgun (WGS) entry which is preliminary data.</text>
</comment>
<dbReference type="PANTHER" id="PTHR46172">
    <property type="entry name" value="DNA POLYMERASE EPSILON SUBUNIT 3"/>
    <property type="match status" value="1"/>
</dbReference>
<evidence type="ECO:0000256" key="2">
    <source>
        <dbReference type="ARBA" id="ARBA00023242"/>
    </source>
</evidence>
<comment type="subcellular location">
    <subcellularLocation>
        <location evidence="1">Nucleus</location>
    </subcellularLocation>
</comment>
<proteinExistence type="predicted"/>
<accession>A0AAD8IDD8</accession>
<reference evidence="4" key="2">
    <citation type="submission" date="2023-05" db="EMBL/GenBank/DDBJ databases">
        <authorList>
            <person name="Schelkunov M.I."/>
        </authorList>
    </citation>
    <scope>NUCLEOTIDE SEQUENCE</scope>
    <source>
        <strain evidence="4">Hsosn_3</strain>
        <tissue evidence="4">Leaf</tissue>
    </source>
</reference>
<feature type="region of interest" description="Disordered" evidence="3">
    <location>
        <begin position="87"/>
        <end position="110"/>
    </location>
</feature>
<dbReference type="Gene3D" id="1.10.20.10">
    <property type="entry name" value="Histone, subunit A"/>
    <property type="match status" value="2"/>
</dbReference>
<dbReference type="GO" id="GO:0006272">
    <property type="term" value="P:leading strand elongation"/>
    <property type="evidence" value="ECO:0007669"/>
    <property type="project" value="TreeGrafter"/>
</dbReference>
<organism evidence="4 5">
    <name type="scientific">Heracleum sosnowskyi</name>
    <dbReference type="NCBI Taxonomy" id="360622"/>
    <lineage>
        <taxon>Eukaryota</taxon>
        <taxon>Viridiplantae</taxon>
        <taxon>Streptophyta</taxon>
        <taxon>Embryophyta</taxon>
        <taxon>Tracheophyta</taxon>
        <taxon>Spermatophyta</taxon>
        <taxon>Magnoliopsida</taxon>
        <taxon>eudicotyledons</taxon>
        <taxon>Gunneridae</taxon>
        <taxon>Pentapetalae</taxon>
        <taxon>asterids</taxon>
        <taxon>campanulids</taxon>
        <taxon>Apiales</taxon>
        <taxon>Apiaceae</taxon>
        <taxon>Apioideae</taxon>
        <taxon>apioid superclade</taxon>
        <taxon>Tordylieae</taxon>
        <taxon>Tordyliinae</taxon>
        <taxon>Heracleum</taxon>
    </lineage>
</organism>
<protein>
    <submittedName>
        <fullName evidence="4">DNA polymerase epsilon subunit 3</fullName>
    </submittedName>
</protein>
<dbReference type="CDD" id="cd22928">
    <property type="entry name" value="HFD_POLE3_DPB4"/>
    <property type="match status" value="1"/>
</dbReference>
<dbReference type="GO" id="GO:0046982">
    <property type="term" value="F:protein heterodimerization activity"/>
    <property type="evidence" value="ECO:0007669"/>
    <property type="project" value="InterPro"/>
</dbReference>
<dbReference type="GO" id="GO:0008622">
    <property type="term" value="C:epsilon DNA polymerase complex"/>
    <property type="evidence" value="ECO:0007669"/>
    <property type="project" value="TreeGrafter"/>
</dbReference>
<dbReference type="SUPFAM" id="SSF47113">
    <property type="entry name" value="Histone-fold"/>
    <property type="match status" value="1"/>
</dbReference>
<evidence type="ECO:0000256" key="3">
    <source>
        <dbReference type="SAM" id="MobiDB-lite"/>
    </source>
</evidence>
<evidence type="ECO:0000313" key="5">
    <source>
        <dbReference type="Proteomes" id="UP001237642"/>
    </source>
</evidence>
<dbReference type="InterPro" id="IPR051377">
    <property type="entry name" value="DNA_Pol-Epsilon_Subunit"/>
</dbReference>
<keyword evidence="2" id="KW-0539">Nucleus</keyword>
<name>A0AAD8IDD8_9APIA</name>
<dbReference type="EMBL" id="JAUIZM010000005">
    <property type="protein sequence ID" value="KAK1382994.1"/>
    <property type="molecule type" value="Genomic_DNA"/>
</dbReference>
<gene>
    <name evidence="4" type="ORF">POM88_020729</name>
</gene>
<dbReference type="GO" id="GO:0031490">
    <property type="term" value="F:chromatin DNA binding"/>
    <property type="evidence" value="ECO:0007669"/>
    <property type="project" value="TreeGrafter"/>
</dbReference>
<sequence length="110" mass="12269">MADKTGVLADTEELPKTIVRRLVKDTLSQCSKHGDVLVLKDSLMAFSVCCRIFIQYLSATANDALEEIEFPELVEPLKASLEEFKKKNSLKRSGPSTAKEPGKKRKVEDD</sequence>
<keyword evidence="5" id="KW-1185">Reference proteome</keyword>
<evidence type="ECO:0000256" key="1">
    <source>
        <dbReference type="ARBA" id="ARBA00004123"/>
    </source>
</evidence>
<dbReference type="GO" id="GO:0031507">
    <property type="term" value="P:heterochromatin formation"/>
    <property type="evidence" value="ECO:0007669"/>
    <property type="project" value="TreeGrafter"/>
</dbReference>
<dbReference type="InterPro" id="IPR009072">
    <property type="entry name" value="Histone-fold"/>
</dbReference>